<organism evidence="1">
    <name type="scientific">Rhizophora mucronata</name>
    <name type="common">Asiatic mangrove</name>
    <dbReference type="NCBI Taxonomy" id="61149"/>
    <lineage>
        <taxon>Eukaryota</taxon>
        <taxon>Viridiplantae</taxon>
        <taxon>Streptophyta</taxon>
        <taxon>Embryophyta</taxon>
        <taxon>Tracheophyta</taxon>
        <taxon>Spermatophyta</taxon>
        <taxon>Magnoliopsida</taxon>
        <taxon>eudicotyledons</taxon>
        <taxon>Gunneridae</taxon>
        <taxon>Pentapetalae</taxon>
        <taxon>rosids</taxon>
        <taxon>fabids</taxon>
        <taxon>Malpighiales</taxon>
        <taxon>Rhizophoraceae</taxon>
        <taxon>Rhizophora</taxon>
    </lineage>
</organism>
<protein>
    <submittedName>
        <fullName evidence="1">Uncharacterized protein</fullName>
    </submittedName>
</protein>
<name>A0A2P2J2Q4_RHIMU</name>
<dbReference type="AlphaFoldDB" id="A0A2P2J2Q4"/>
<evidence type="ECO:0000313" key="1">
    <source>
        <dbReference type="EMBL" id="MBW87741.1"/>
    </source>
</evidence>
<sequence length="29" mass="3463">MENSHARNEVLTIHLLVRQCTCTIWFHLP</sequence>
<accession>A0A2P2J2Q4</accession>
<dbReference type="EMBL" id="GGEC01007258">
    <property type="protein sequence ID" value="MBW87741.1"/>
    <property type="molecule type" value="Transcribed_RNA"/>
</dbReference>
<proteinExistence type="predicted"/>
<reference evidence="1" key="1">
    <citation type="submission" date="2018-02" db="EMBL/GenBank/DDBJ databases">
        <title>Rhizophora mucronata_Transcriptome.</title>
        <authorList>
            <person name="Meera S.P."/>
            <person name="Sreeshan A."/>
            <person name="Augustine A."/>
        </authorList>
    </citation>
    <scope>NUCLEOTIDE SEQUENCE</scope>
    <source>
        <tissue evidence="1">Leaf</tissue>
    </source>
</reference>